<dbReference type="Proteomes" id="UP000095085">
    <property type="component" value="Unassembled WGS sequence"/>
</dbReference>
<evidence type="ECO:0000256" key="1">
    <source>
        <dbReference type="SAM" id="MobiDB-lite"/>
    </source>
</evidence>
<organism evidence="2 3">
    <name type="scientific">Hyphopichia burtonii NRRL Y-1933</name>
    <dbReference type="NCBI Taxonomy" id="984485"/>
    <lineage>
        <taxon>Eukaryota</taxon>
        <taxon>Fungi</taxon>
        <taxon>Dikarya</taxon>
        <taxon>Ascomycota</taxon>
        <taxon>Saccharomycotina</taxon>
        <taxon>Pichiomycetes</taxon>
        <taxon>Debaryomycetaceae</taxon>
        <taxon>Hyphopichia</taxon>
    </lineage>
</organism>
<feature type="compositionally biased region" description="Basic residues" evidence="1">
    <location>
        <begin position="161"/>
        <end position="171"/>
    </location>
</feature>
<feature type="compositionally biased region" description="Low complexity" evidence="1">
    <location>
        <begin position="57"/>
        <end position="90"/>
    </location>
</feature>
<evidence type="ECO:0000313" key="3">
    <source>
        <dbReference type="Proteomes" id="UP000095085"/>
    </source>
</evidence>
<dbReference type="GeneID" id="30995577"/>
<dbReference type="EMBL" id="KV454540">
    <property type="protein sequence ID" value="ODV67569.1"/>
    <property type="molecule type" value="Genomic_DNA"/>
</dbReference>
<accession>A0A1E4RJW9</accession>
<proteinExistence type="predicted"/>
<feature type="region of interest" description="Disordered" evidence="1">
    <location>
        <begin position="32"/>
        <end position="179"/>
    </location>
</feature>
<dbReference type="STRING" id="984485.A0A1E4RJW9"/>
<dbReference type="RefSeq" id="XP_020076636.1">
    <property type="nucleotide sequence ID" value="XM_020221027.1"/>
</dbReference>
<evidence type="ECO:0000313" key="2">
    <source>
        <dbReference type="EMBL" id="ODV67569.1"/>
    </source>
</evidence>
<keyword evidence="3" id="KW-1185">Reference proteome</keyword>
<feature type="non-terminal residue" evidence="2">
    <location>
        <position position="331"/>
    </location>
</feature>
<gene>
    <name evidence="2" type="ORF">HYPBUDRAFT_152460</name>
</gene>
<sequence>MHRYGVRYASTGGEPKSPLFLTNLLNRIDEINATSKRIMTEQKPKTERKQGQNGPKGQAQRGQAQRGQAQRGQAQREAQRGQAQRGQAQREGQREGQRGQGQRNEKEEPFQLRRFSPRVKVKDHPLAMNTFQVMSEHSTENRRPQVKARPRSNPRNFSLQKRSKPKPRTKPVAKQSIGSKQLISKPLEPKITSAHFIQGHPASLITNKPSTGLVSVIKETLIKSNYPYKLPKSIIDGINPNFQGNKYILQKNWQTKFINPDTLSERLNEVVKGKFQQLKIDSLKYDKEGLKTAHSIQHELMKNGSMSLSSKQLILNVSSGIISPRELLADA</sequence>
<protein>
    <submittedName>
        <fullName evidence="2">Uncharacterized protein</fullName>
    </submittedName>
</protein>
<name>A0A1E4RJW9_9ASCO</name>
<reference evidence="3" key="1">
    <citation type="submission" date="2016-05" db="EMBL/GenBank/DDBJ databases">
        <title>Comparative genomics of biotechnologically important yeasts.</title>
        <authorList>
            <consortium name="DOE Joint Genome Institute"/>
            <person name="Riley R."/>
            <person name="Haridas S."/>
            <person name="Wolfe K.H."/>
            <person name="Lopes M.R."/>
            <person name="Hittinger C.T."/>
            <person name="Goker M."/>
            <person name="Salamov A."/>
            <person name="Wisecaver J."/>
            <person name="Long T.M."/>
            <person name="Aerts A.L."/>
            <person name="Barry K."/>
            <person name="Choi C."/>
            <person name="Clum A."/>
            <person name="Coughlan A.Y."/>
            <person name="Deshpande S."/>
            <person name="Douglass A.P."/>
            <person name="Hanson S.J."/>
            <person name="Klenk H.-P."/>
            <person name="Labutti K."/>
            <person name="Lapidus A."/>
            <person name="Lindquist E."/>
            <person name="Lipzen A."/>
            <person name="Meier-Kolthoff J.P."/>
            <person name="Ohm R.A."/>
            <person name="Otillar R.P."/>
            <person name="Pangilinan J."/>
            <person name="Peng Y."/>
            <person name="Rokas A."/>
            <person name="Rosa C.A."/>
            <person name="Scheuner C."/>
            <person name="Sibirny A.A."/>
            <person name="Slot J.C."/>
            <person name="Stielow J.B."/>
            <person name="Sun H."/>
            <person name="Kurtzman C.P."/>
            <person name="Blackwell M."/>
            <person name="Grigoriev I.V."/>
            <person name="Jeffries T.W."/>
        </authorList>
    </citation>
    <scope>NUCLEOTIDE SEQUENCE [LARGE SCALE GENOMIC DNA]</scope>
    <source>
        <strain evidence="3">NRRL Y-1933</strain>
    </source>
</reference>
<feature type="compositionally biased region" description="Basic and acidic residues" evidence="1">
    <location>
        <begin position="91"/>
        <end position="111"/>
    </location>
</feature>
<dbReference type="OrthoDB" id="4019734at2759"/>
<feature type="compositionally biased region" description="Basic and acidic residues" evidence="1">
    <location>
        <begin position="38"/>
        <end position="50"/>
    </location>
</feature>
<dbReference type="AlphaFoldDB" id="A0A1E4RJW9"/>